<dbReference type="SUPFAM" id="SSF52413">
    <property type="entry name" value="UDP-glucose/GDP-mannose dehydrogenase C-terminal domain"/>
    <property type="match status" value="1"/>
</dbReference>
<dbReference type="SMART" id="SM00984">
    <property type="entry name" value="UDPG_MGDP_dh_C"/>
    <property type="match status" value="1"/>
</dbReference>
<proteinExistence type="predicted"/>
<evidence type="ECO:0000256" key="1">
    <source>
        <dbReference type="ARBA" id="ARBA00015132"/>
    </source>
</evidence>
<dbReference type="Gene3D" id="3.40.50.720">
    <property type="entry name" value="NAD(P)-binding Rossmann-like Domain"/>
    <property type="match status" value="1"/>
</dbReference>
<dbReference type="PANTHER" id="PTHR43750">
    <property type="entry name" value="UDP-GLUCOSE 6-DEHYDROGENASE TUAD"/>
    <property type="match status" value="1"/>
</dbReference>
<dbReference type="Proteomes" id="UP000249739">
    <property type="component" value="Unassembled WGS sequence"/>
</dbReference>
<feature type="domain" description="UDP-glucose/GDP-mannose dehydrogenase C-terminal" evidence="2">
    <location>
        <begin position="1"/>
        <end position="77"/>
    </location>
</feature>
<dbReference type="AlphaFoldDB" id="A0A2W5H691"/>
<dbReference type="InterPro" id="IPR014027">
    <property type="entry name" value="UDP-Glc/GDP-Man_DH_C"/>
</dbReference>
<organism evidence="3 4">
    <name type="scientific">Micavibrio aeruginosavorus</name>
    <dbReference type="NCBI Taxonomy" id="349221"/>
    <lineage>
        <taxon>Bacteria</taxon>
        <taxon>Pseudomonadati</taxon>
        <taxon>Bdellovibrionota</taxon>
        <taxon>Bdellovibrionia</taxon>
        <taxon>Bdellovibrionales</taxon>
        <taxon>Pseudobdellovibrionaceae</taxon>
        <taxon>Micavibrio</taxon>
    </lineage>
</organism>
<dbReference type="Pfam" id="PF03720">
    <property type="entry name" value="UDPG_MGDP_dh_C"/>
    <property type="match status" value="1"/>
</dbReference>
<evidence type="ECO:0000259" key="2">
    <source>
        <dbReference type="SMART" id="SM00984"/>
    </source>
</evidence>
<protein>
    <recommendedName>
        <fullName evidence="1">UDP-glucose 6-dehydrogenase</fullName>
    </recommendedName>
</protein>
<evidence type="ECO:0000313" key="3">
    <source>
        <dbReference type="EMBL" id="PZP53486.1"/>
    </source>
</evidence>
<gene>
    <name evidence="3" type="ORF">DI586_11015</name>
</gene>
<dbReference type="GO" id="GO:0016616">
    <property type="term" value="F:oxidoreductase activity, acting on the CH-OH group of donors, NAD or NADP as acceptor"/>
    <property type="evidence" value="ECO:0007669"/>
    <property type="project" value="InterPro"/>
</dbReference>
<comment type="caution">
    <text evidence="3">The sequence shown here is derived from an EMBL/GenBank/DDBJ whole genome shotgun (WGS) entry which is preliminary data.</text>
</comment>
<dbReference type="GO" id="GO:0051287">
    <property type="term" value="F:NAD binding"/>
    <property type="evidence" value="ECO:0007669"/>
    <property type="project" value="InterPro"/>
</dbReference>
<dbReference type="PANTHER" id="PTHR43750:SF3">
    <property type="entry name" value="UDP-GLUCOSE 6-DEHYDROGENASE TUAD"/>
    <property type="match status" value="1"/>
</dbReference>
<reference evidence="3 4" key="1">
    <citation type="submission" date="2017-08" db="EMBL/GenBank/DDBJ databases">
        <title>Infants hospitalized years apart are colonized by the same room-sourced microbial strains.</title>
        <authorList>
            <person name="Brooks B."/>
            <person name="Olm M.R."/>
            <person name="Firek B.A."/>
            <person name="Baker R."/>
            <person name="Thomas B.C."/>
            <person name="Morowitz M.J."/>
            <person name="Banfield J.F."/>
        </authorList>
    </citation>
    <scope>NUCLEOTIDE SEQUENCE [LARGE SCALE GENOMIC DNA]</scope>
    <source>
        <strain evidence="3">S2_006_000_R2_64</strain>
    </source>
</reference>
<dbReference type="EMBL" id="QFOT01000179">
    <property type="protein sequence ID" value="PZP53486.1"/>
    <property type="molecule type" value="Genomic_DNA"/>
</dbReference>
<dbReference type="InterPro" id="IPR036220">
    <property type="entry name" value="UDP-Glc/GDP-Man_DH_C_sf"/>
</dbReference>
<feature type="non-terminal residue" evidence="3">
    <location>
        <position position="1"/>
    </location>
</feature>
<evidence type="ECO:0000313" key="4">
    <source>
        <dbReference type="Proteomes" id="UP000249739"/>
    </source>
</evidence>
<sequence length="107" mass="12120">LQKAGAIISAFDPIAMDHAKKAFTDVNWCEDSVSVAQDAEAVVILTEWNEFRALPFDRIEQIMATPRLIDLRNIYKLPEMKARGFHYVSIGRSEIKPDQSVKLRSVS</sequence>
<name>A0A2W5H691_9BACT</name>
<accession>A0A2W5H691</accession>